<reference evidence="4" key="1">
    <citation type="submission" date="2023-07" db="EMBL/GenBank/DDBJ databases">
        <title>Brevundimonas soil sp. nov., isolated from the soil of chemical plant.</title>
        <authorList>
            <person name="Wu N."/>
        </authorList>
    </citation>
    <scope>NUCLEOTIDE SEQUENCE</scope>
    <source>
        <strain evidence="4">XZ-24</strain>
    </source>
</reference>
<dbReference type="RefSeq" id="WP_302110022.1">
    <property type="nucleotide sequence ID" value="NZ_JAUKTR010000003.1"/>
</dbReference>
<dbReference type="Gene3D" id="3.40.50.2300">
    <property type="match status" value="1"/>
</dbReference>
<evidence type="ECO:0000313" key="4">
    <source>
        <dbReference type="EMBL" id="MDO1559593.1"/>
    </source>
</evidence>
<dbReference type="PANTHER" id="PTHR44591:SF3">
    <property type="entry name" value="RESPONSE REGULATORY DOMAIN-CONTAINING PROTEIN"/>
    <property type="match status" value="1"/>
</dbReference>
<evidence type="ECO:0000256" key="2">
    <source>
        <dbReference type="PROSITE-ProRule" id="PRU00169"/>
    </source>
</evidence>
<dbReference type="SMART" id="SM00448">
    <property type="entry name" value="REC"/>
    <property type="match status" value="1"/>
</dbReference>
<comment type="caution">
    <text evidence="4">The sequence shown here is derived from an EMBL/GenBank/DDBJ whole genome shotgun (WGS) entry which is preliminary data.</text>
</comment>
<dbReference type="Proteomes" id="UP001169063">
    <property type="component" value="Unassembled WGS sequence"/>
</dbReference>
<dbReference type="PROSITE" id="PS50110">
    <property type="entry name" value="RESPONSE_REGULATORY"/>
    <property type="match status" value="1"/>
</dbReference>
<proteinExistence type="predicted"/>
<dbReference type="EMBL" id="JAUKTR010000003">
    <property type="protein sequence ID" value="MDO1559593.1"/>
    <property type="molecule type" value="Genomic_DNA"/>
</dbReference>
<evidence type="ECO:0000256" key="1">
    <source>
        <dbReference type="ARBA" id="ARBA00022553"/>
    </source>
</evidence>
<dbReference type="SUPFAM" id="SSF52172">
    <property type="entry name" value="CheY-like"/>
    <property type="match status" value="1"/>
</dbReference>
<dbReference type="InterPro" id="IPR001789">
    <property type="entry name" value="Sig_transdc_resp-reg_receiver"/>
</dbReference>
<dbReference type="InterPro" id="IPR011006">
    <property type="entry name" value="CheY-like_superfamily"/>
</dbReference>
<name>A0ABT8SP37_9CAUL</name>
<dbReference type="PANTHER" id="PTHR44591">
    <property type="entry name" value="STRESS RESPONSE REGULATOR PROTEIN 1"/>
    <property type="match status" value="1"/>
</dbReference>
<feature type="domain" description="Response regulatory" evidence="3">
    <location>
        <begin position="18"/>
        <end position="136"/>
    </location>
</feature>
<accession>A0ABT8SP37</accession>
<evidence type="ECO:0000259" key="3">
    <source>
        <dbReference type="PROSITE" id="PS50110"/>
    </source>
</evidence>
<sequence length="278" mass="30613">MFAADPRLLQKFAPVTRRVLVVDPNPQVCRLIADLMKGLGTREAVFEQDERRALDLARDFEPTLIFTEYAGPRLRGEMFTQKLRRSNLACRKAPVIMVTAEATATSIKAARDSGVHEFLRKPFTAGDLLKRIEAVTLKDRNWIEAVGYVGPDRRRFNSAEFKGAGKRKTDAATTPGGMTDAAQARLTAVEQPCRILRAALDQFDRDPNQALRAMREQAQQLKAWALSAGEARAAVSVAGLEVALTNPQATKMSLTAPVTKVLDLLYPQDAAAPQQRAV</sequence>
<keyword evidence="1" id="KW-0597">Phosphoprotein</keyword>
<comment type="caution">
    <text evidence="2">Lacks conserved residue(s) required for the propagation of feature annotation.</text>
</comment>
<protein>
    <submittedName>
        <fullName evidence="4">Response regulator</fullName>
    </submittedName>
</protein>
<evidence type="ECO:0000313" key="5">
    <source>
        <dbReference type="Proteomes" id="UP001169063"/>
    </source>
</evidence>
<organism evidence="4 5">
    <name type="scientific">Peiella sedimenti</name>
    <dbReference type="NCBI Taxonomy" id="3061083"/>
    <lineage>
        <taxon>Bacteria</taxon>
        <taxon>Pseudomonadati</taxon>
        <taxon>Pseudomonadota</taxon>
        <taxon>Alphaproteobacteria</taxon>
        <taxon>Caulobacterales</taxon>
        <taxon>Caulobacteraceae</taxon>
        <taxon>Peiella</taxon>
    </lineage>
</organism>
<keyword evidence="5" id="KW-1185">Reference proteome</keyword>
<gene>
    <name evidence="4" type="ORF">Q0812_09155</name>
</gene>
<dbReference type="Pfam" id="PF00072">
    <property type="entry name" value="Response_reg"/>
    <property type="match status" value="1"/>
</dbReference>
<dbReference type="InterPro" id="IPR050595">
    <property type="entry name" value="Bact_response_regulator"/>
</dbReference>